<dbReference type="OrthoDB" id="4826573at2759"/>
<accession>A0A179G7K4</accession>
<keyword evidence="3" id="KW-1185">Reference proteome</keyword>
<name>A0A179G7K4_METCM</name>
<comment type="caution">
    <text evidence="2">The sequence shown here is derived from an EMBL/GenBank/DDBJ whole genome shotgun (WGS) entry which is preliminary data.</text>
</comment>
<proteinExistence type="predicted"/>
<dbReference type="EMBL" id="LSBJ02000001">
    <property type="protein sequence ID" value="OAQ73777.1"/>
    <property type="molecule type" value="Genomic_DNA"/>
</dbReference>
<gene>
    <name evidence="2" type="ORF">VFPPC_13077</name>
</gene>
<dbReference type="RefSeq" id="XP_018149860.1">
    <property type="nucleotide sequence ID" value="XM_018290854.1"/>
</dbReference>
<evidence type="ECO:0000313" key="2">
    <source>
        <dbReference type="EMBL" id="OAQ73777.1"/>
    </source>
</evidence>
<evidence type="ECO:0000256" key="1">
    <source>
        <dbReference type="SAM" id="MobiDB-lite"/>
    </source>
</evidence>
<dbReference type="GeneID" id="28854848"/>
<feature type="compositionally biased region" description="Low complexity" evidence="1">
    <location>
        <begin position="194"/>
        <end position="203"/>
    </location>
</feature>
<dbReference type="KEGG" id="pchm:VFPPC_13077"/>
<organism evidence="2 3">
    <name type="scientific">Pochonia chlamydosporia 170</name>
    <dbReference type="NCBI Taxonomy" id="1380566"/>
    <lineage>
        <taxon>Eukaryota</taxon>
        <taxon>Fungi</taxon>
        <taxon>Dikarya</taxon>
        <taxon>Ascomycota</taxon>
        <taxon>Pezizomycotina</taxon>
        <taxon>Sordariomycetes</taxon>
        <taxon>Hypocreomycetidae</taxon>
        <taxon>Hypocreales</taxon>
        <taxon>Clavicipitaceae</taxon>
        <taxon>Pochonia</taxon>
    </lineage>
</organism>
<feature type="compositionally biased region" description="Low complexity" evidence="1">
    <location>
        <begin position="163"/>
        <end position="173"/>
    </location>
</feature>
<reference evidence="2 3" key="1">
    <citation type="journal article" date="2016" name="PLoS Pathog.">
        <title>Biosynthesis of antibiotic leucinostatins in bio-control fungus Purpureocillium lilacinum and their inhibition on phytophthora revealed by genome mining.</title>
        <authorList>
            <person name="Wang G."/>
            <person name="Liu Z."/>
            <person name="Lin R."/>
            <person name="Li E."/>
            <person name="Mao Z."/>
            <person name="Ling J."/>
            <person name="Yang Y."/>
            <person name="Yin W.B."/>
            <person name="Xie B."/>
        </authorList>
    </citation>
    <scope>NUCLEOTIDE SEQUENCE [LARGE SCALE GENOMIC DNA]</scope>
    <source>
        <strain evidence="2">170</strain>
    </source>
</reference>
<evidence type="ECO:0000313" key="3">
    <source>
        <dbReference type="Proteomes" id="UP000078397"/>
    </source>
</evidence>
<dbReference type="Proteomes" id="UP000078397">
    <property type="component" value="Unassembled WGS sequence"/>
</dbReference>
<protein>
    <submittedName>
        <fullName evidence="2">Uncharacterized protein</fullName>
    </submittedName>
</protein>
<dbReference type="AlphaFoldDB" id="A0A179G7K4"/>
<feature type="region of interest" description="Disordered" evidence="1">
    <location>
        <begin position="163"/>
        <end position="211"/>
    </location>
</feature>
<sequence length="302" mass="32895">MPVPSTSHLFEAGLRHSSPQAGYLDTLVQQKLELASRELELSTPPPLSSDSEDVVSELGEYFTRTATMWAQLTQQLVKGPHIAQASYKAHERSRMESHMSDLSDLVKLDVGLSKLKQIRDLSLRFSRDVQEVWRPQSSMMNGGELSIMQTSISPFCDTKMPSVPEVMSMSSEPESTHFSSRKLLPDKSQLSHASVGGDVSGSDESSDDDEQFQSIDMEALRQRGKGVYFCPKGAKCDKGGVDKDGNLVIFDRNSSFACVPIPPEPVPLPGGSTATSTANRGDVTYLGVQIRPKSGDLPGEMG</sequence>
<dbReference type="STRING" id="1380566.A0A179G7K4"/>